<dbReference type="Proteomes" id="UP000003155">
    <property type="component" value="Unassembled WGS sequence"/>
</dbReference>
<accession>F0H515</accession>
<gene>
    <name evidence="1" type="ORF">HMPREF9303_2499</name>
</gene>
<reference evidence="1 2" key="1">
    <citation type="submission" date="2011-02" db="EMBL/GenBank/DDBJ databases">
        <authorList>
            <person name="Durkin A.S."/>
            <person name="Madupu R."/>
            <person name="Torralba M."/>
            <person name="Gillis M."/>
            <person name="Methe B."/>
            <person name="Sutton G."/>
            <person name="Nelson K.E."/>
        </authorList>
    </citation>
    <scope>NUCLEOTIDE SEQUENCE [LARGE SCALE GENOMIC DNA]</scope>
    <source>
        <strain evidence="1 2">CRIS 18C-A</strain>
    </source>
</reference>
<sequence length="43" mass="5037">MQEATNLECDLAKYLNLEKHVTNIKQIAEKHKSYSKKITFLTL</sequence>
<evidence type="ECO:0000313" key="1">
    <source>
        <dbReference type="EMBL" id="EGC87124.1"/>
    </source>
</evidence>
<proteinExistence type="predicted"/>
<organism evidence="1 2">
    <name type="scientific">Prevotella denticola CRIS 18C-A</name>
    <dbReference type="NCBI Taxonomy" id="944557"/>
    <lineage>
        <taxon>Bacteria</taxon>
        <taxon>Pseudomonadati</taxon>
        <taxon>Bacteroidota</taxon>
        <taxon>Bacteroidia</taxon>
        <taxon>Bacteroidales</taxon>
        <taxon>Prevotellaceae</taxon>
        <taxon>Prevotella</taxon>
    </lineage>
</organism>
<keyword evidence="2" id="KW-1185">Reference proteome</keyword>
<protein>
    <submittedName>
        <fullName evidence="1">Uncharacterized protein</fullName>
    </submittedName>
</protein>
<name>F0H515_9BACT</name>
<dbReference type="EMBL" id="AEXO01000026">
    <property type="protein sequence ID" value="EGC87124.1"/>
    <property type="molecule type" value="Genomic_DNA"/>
</dbReference>
<comment type="caution">
    <text evidence="1">The sequence shown here is derived from an EMBL/GenBank/DDBJ whole genome shotgun (WGS) entry which is preliminary data.</text>
</comment>
<dbReference type="AlphaFoldDB" id="F0H515"/>
<evidence type="ECO:0000313" key="2">
    <source>
        <dbReference type="Proteomes" id="UP000003155"/>
    </source>
</evidence>